<evidence type="ECO:0000313" key="1">
    <source>
        <dbReference type="EMBL" id="SJZ44223.1"/>
    </source>
</evidence>
<dbReference type="Proteomes" id="UP000190625">
    <property type="component" value="Unassembled WGS sequence"/>
</dbReference>
<dbReference type="STRING" id="142842.SAMN02745118_00859"/>
<accession>A0A1T4KPB5</accession>
<dbReference type="EMBL" id="FUWM01000006">
    <property type="protein sequence ID" value="SJZ44223.1"/>
    <property type="molecule type" value="Genomic_DNA"/>
</dbReference>
<dbReference type="Pfam" id="PF20074">
    <property type="entry name" value="DUF6470"/>
    <property type="match status" value="1"/>
</dbReference>
<reference evidence="2" key="1">
    <citation type="submission" date="2017-02" db="EMBL/GenBank/DDBJ databases">
        <authorList>
            <person name="Varghese N."/>
            <person name="Submissions S."/>
        </authorList>
    </citation>
    <scope>NUCLEOTIDE SEQUENCE [LARGE SCALE GENOMIC DNA]</scope>
    <source>
        <strain evidence="2">ATCC BAA-73</strain>
    </source>
</reference>
<gene>
    <name evidence="1" type="ORF">SAMN02745118_00859</name>
</gene>
<organism evidence="1 2">
    <name type="scientific">Selenihalanaerobacter shriftii</name>
    <dbReference type="NCBI Taxonomy" id="142842"/>
    <lineage>
        <taxon>Bacteria</taxon>
        <taxon>Bacillati</taxon>
        <taxon>Bacillota</taxon>
        <taxon>Clostridia</taxon>
        <taxon>Halanaerobiales</taxon>
        <taxon>Halobacteroidaceae</taxon>
        <taxon>Selenihalanaerobacter</taxon>
    </lineage>
</organism>
<dbReference type="OrthoDB" id="2112831at2"/>
<name>A0A1T4KPB5_9FIRM</name>
<evidence type="ECO:0000313" key="2">
    <source>
        <dbReference type="Proteomes" id="UP000190625"/>
    </source>
</evidence>
<sequence>MLRLEINQRFAQIGLRERKPRMNLQQKDADFKLKQVPGDLKISSKPAKVEIDQTKALADLNYQTPKNYSKKIARKGQQAVLRGIAQYTQEGDQLAAIEKGGKPLIRQAKQRIYEKKRELGLKWKRGPEIKINPSKQNINFKVNELDGIEVNSKPNFPKVNLQWGKVEVYQKQSSNLEIRAVDLRV</sequence>
<dbReference type="InterPro" id="IPR045527">
    <property type="entry name" value="DUF6470"/>
</dbReference>
<protein>
    <submittedName>
        <fullName evidence="1">Uncharacterized protein</fullName>
    </submittedName>
</protein>
<proteinExistence type="predicted"/>
<dbReference type="AlphaFoldDB" id="A0A1T4KPB5"/>
<keyword evidence="2" id="KW-1185">Reference proteome</keyword>